<comment type="caution">
    <text evidence="6">The sequence shown here is derived from an EMBL/GenBank/DDBJ whole genome shotgun (WGS) entry which is preliminary data.</text>
</comment>
<gene>
    <name evidence="6" type="ORF">B296_00001307</name>
</gene>
<reference evidence="6 7" key="1">
    <citation type="journal article" date="2014" name="Agronomy (Basel)">
        <title>A Draft Genome Sequence for Ensete ventricosum, the Drought-Tolerant Tree Against Hunger.</title>
        <authorList>
            <person name="Harrison J."/>
            <person name="Moore K.A."/>
            <person name="Paszkiewicz K."/>
            <person name="Jones T."/>
            <person name="Grant M."/>
            <person name="Ambacheew D."/>
            <person name="Muzemil S."/>
            <person name="Studholme D.J."/>
        </authorList>
    </citation>
    <scope>NUCLEOTIDE SEQUENCE [LARGE SCALE GENOMIC DNA]</scope>
</reference>
<dbReference type="InterPro" id="IPR008521">
    <property type="entry name" value="Mg_trans_NIPA"/>
</dbReference>
<keyword evidence="3 5" id="KW-1133">Transmembrane helix</keyword>
<name>A0A427AJI2_ENSVE</name>
<sequence>MNQAAALGLAQRLQAAQLHRAVVRDLRFPPPFGERAAQLFVEVLPQHVHAVLQRRCTGDLRRFFFFLFCGKEAPGTIAGDLAFGVAGRREPKRRGSKVGEGEAAEGVLVDCNGREAELIHPCTTTRSLLFQLPKVRTPGSDGTHLRLFVEIPSGVATTMTTLRASSNSYSILSRRLPLGTAGLAVWGGCHGEERWTRRVATGRMAPQEVAVGRSWAAADYGGMSADNIKGLVLALSSSAFIGASFIIKKKGLKKAGASGVRAGEGMFASWLGFRRWHHVSWARALAGPLMGHSFLCICGFGYLFGVSNDEKDSSSIEGDAKALVQPNRFI</sequence>
<comment type="subcellular location">
    <subcellularLocation>
        <location evidence="1">Membrane</location>
        <topology evidence="1">Multi-pass membrane protein</topology>
    </subcellularLocation>
</comment>
<keyword evidence="4 5" id="KW-0472">Membrane</keyword>
<proteinExistence type="predicted"/>
<dbReference type="GO" id="GO:0015095">
    <property type="term" value="F:magnesium ion transmembrane transporter activity"/>
    <property type="evidence" value="ECO:0007669"/>
    <property type="project" value="InterPro"/>
</dbReference>
<dbReference type="AlphaFoldDB" id="A0A427AJI2"/>
<dbReference type="Pfam" id="PF05653">
    <property type="entry name" value="Mg_trans_NIPA"/>
    <property type="match status" value="1"/>
</dbReference>
<dbReference type="EMBL" id="AMZH03002201">
    <property type="protein sequence ID" value="RRT76418.1"/>
    <property type="molecule type" value="Genomic_DNA"/>
</dbReference>
<evidence type="ECO:0000313" key="7">
    <source>
        <dbReference type="Proteomes" id="UP000287651"/>
    </source>
</evidence>
<organism evidence="6 7">
    <name type="scientific">Ensete ventricosum</name>
    <name type="common">Abyssinian banana</name>
    <name type="synonym">Musa ensete</name>
    <dbReference type="NCBI Taxonomy" id="4639"/>
    <lineage>
        <taxon>Eukaryota</taxon>
        <taxon>Viridiplantae</taxon>
        <taxon>Streptophyta</taxon>
        <taxon>Embryophyta</taxon>
        <taxon>Tracheophyta</taxon>
        <taxon>Spermatophyta</taxon>
        <taxon>Magnoliopsida</taxon>
        <taxon>Liliopsida</taxon>
        <taxon>Zingiberales</taxon>
        <taxon>Musaceae</taxon>
        <taxon>Ensete</taxon>
    </lineage>
</organism>
<accession>A0A427AJI2</accession>
<evidence type="ECO:0000256" key="3">
    <source>
        <dbReference type="ARBA" id="ARBA00022989"/>
    </source>
</evidence>
<evidence type="ECO:0000256" key="4">
    <source>
        <dbReference type="ARBA" id="ARBA00023136"/>
    </source>
</evidence>
<protein>
    <submittedName>
        <fullName evidence="6">Uncharacterized protein</fullName>
    </submittedName>
</protein>
<dbReference type="GO" id="GO:0005769">
    <property type="term" value="C:early endosome"/>
    <property type="evidence" value="ECO:0007669"/>
    <property type="project" value="UniProtKB-SubCell"/>
</dbReference>
<dbReference type="Proteomes" id="UP000287651">
    <property type="component" value="Unassembled WGS sequence"/>
</dbReference>
<feature type="transmembrane region" description="Helical" evidence="5">
    <location>
        <begin position="230"/>
        <end position="247"/>
    </location>
</feature>
<evidence type="ECO:0000256" key="1">
    <source>
        <dbReference type="ARBA" id="ARBA00004141"/>
    </source>
</evidence>
<evidence type="ECO:0000313" key="6">
    <source>
        <dbReference type="EMBL" id="RRT76418.1"/>
    </source>
</evidence>
<keyword evidence="2 5" id="KW-0812">Transmembrane</keyword>
<evidence type="ECO:0000256" key="5">
    <source>
        <dbReference type="SAM" id="Phobius"/>
    </source>
</evidence>
<dbReference type="GO" id="GO:0016020">
    <property type="term" value="C:membrane"/>
    <property type="evidence" value="ECO:0007669"/>
    <property type="project" value="UniProtKB-SubCell"/>
</dbReference>
<feature type="transmembrane region" description="Helical" evidence="5">
    <location>
        <begin position="284"/>
        <end position="304"/>
    </location>
</feature>
<evidence type="ECO:0000256" key="2">
    <source>
        <dbReference type="ARBA" id="ARBA00022692"/>
    </source>
</evidence>